<protein>
    <submittedName>
        <fullName evidence="1">Uncharacterized protein</fullName>
    </submittedName>
</protein>
<dbReference type="Proteomes" id="UP000214610">
    <property type="component" value="Unassembled WGS sequence"/>
</dbReference>
<dbReference type="RefSeq" id="WP_066593118.1">
    <property type="nucleotide sequence ID" value="NZ_CAJTBZ010000044.1"/>
</dbReference>
<organism evidence="1 2">
    <name type="scientific">Turicimonas muris</name>
    <dbReference type="NCBI Taxonomy" id="1796652"/>
    <lineage>
        <taxon>Bacteria</taxon>
        <taxon>Pseudomonadati</taxon>
        <taxon>Pseudomonadota</taxon>
        <taxon>Betaproteobacteria</taxon>
        <taxon>Burkholderiales</taxon>
        <taxon>Sutterellaceae</taxon>
        <taxon>Turicimonas</taxon>
    </lineage>
</organism>
<dbReference type="REBASE" id="236877">
    <property type="entry name" value="TmuYL45ORF6065P"/>
</dbReference>
<dbReference type="EMBL" id="NHMP01000003">
    <property type="protein sequence ID" value="OXE49690.1"/>
    <property type="molecule type" value="Genomic_DNA"/>
</dbReference>
<dbReference type="AlphaFoldDB" id="A0A227KQM5"/>
<proteinExistence type="predicted"/>
<name>A0A227KQM5_9BURK</name>
<comment type="caution">
    <text evidence="1">The sequence shown here is derived from an EMBL/GenBank/DDBJ whole genome shotgun (WGS) entry which is preliminary data.</text>
</comment>
<gene>
    <name evidence="1" type="ORF">ADH67_06070</name>
</gene>
<keyword evidence="2" id="KW-1185">Reference proteome</keyword>
<evidence type="ECO:0000313" key="1">
    <source>
        <dbReference type="EMBL" id="OXE49690.1"/>
    </source>
</evidence>
<evidence type="ECO:0000313" key="2">
    <source>
        <dbReference type="Proteomes" id="UP000214610"/>
    </source>
</evidence>
<dbReference type="GeneID" id="78361594"/>
<accession>A0A227KQM5</accession>
<sequence length="295" mass="33828">MINIHSLMASVDAQGSIKTLADHLEFAEKFLDYTGLSKKDGLKINQANLQSLTVAINNHDYYFIQFPQSVNFSLTRPINKDLFLDINEFSHNKSEFLKIIKSVREIKDDSAKRELLNCFVYTCQMSIACTLDAFGNPNKARKKNGAYFENLIRYLVKECGIENSHAVEKINIGDSEDTFSFEYDIVFEKEGQRRAIGQIKTSTKDHLDKIFLDKLFFQKCSSQDIPFIAVVLNDVQRTQSKKVSSTFLPGHYRAYSVYLTPLSGVYYVDVATSAKQFKDSIHKLDQLLVEDMWDF</sequence>
<reference evidence="2" key="1">
    <citation type="submission" date="2017-05" db="EMBL/GenBank/DDBJ databases">
        <title>Improved OligoMM genomes.</title>
        <authorList>
            <person name="Garzetti D."/>
        </authorList>
    </citation>
    <scope>NUCLEOTIDE SEQUENCE [LARGE SCALE GENOMIC DNA]</scope>
    <source>
        <strain evidence="2">YL45</strain>
    </source>
</reference>